<feature type="domain" description="Exoribonuclease phosphorolytic" evidence="6">
    <location>
        <begin position="14"/>
        <end position="142"/>
    </location>
</feature>
<evidence type="ECO:0000259" key="6">
    <source>
        <dbReference type="Pfam" id="PF01138"/>
    </source>
</evidence>
<dbReference type="GO" id="GO:0016075">
    <property type="term" value="P:rRNA catabolic process"/>
    <property type="evidence" value="ECO:0007669"/>
    <property type="project" value="TreeGrafter"/>
</dbReference>
<comment type="subcellular location">
    <subcellularLocation>
        <location evidence="1">Cytoplasm</location>
    </subcellularLocation>
    <subcellularLocation>
        <location evidence="2">Nucleus</location>
        <location evidence="2">Nucleolus</location>
    </subcellularLocation>
</comment>
<dbReference type="InterPro" id="IPR027408">
    <property type="entry name" value="PNPase/RNase_PH_dom_sf"/>
</dbReference>
<name>A0AAD1XVQ0_EUPCR</name>
<dbReference type="AlphaFoldDB" id="A0AAD1XVQ0"/>
<dbReference type="EMBL" id="CAMPGE010022223">
    <property type="protein sequence ID" value="CAI2380278.1"/>
    <property type="molecule type" value="Genomic_DNA"/>
</dbReference>
<dbReference type="GO" id="GO:0005730">
    <property type="term" value="C:nucleolus"/>
    <property type="evidence" value="ECO:0007669"/>
    <property type="project" value="UniProtKB-SubCell"/>
</dbReference>
<dbReference type="PANTHER" id="PTHR11953">
    <property type="entry name" value="EXOSOME COMPLEX COMPONENT"/>
    <property type="match status" value="1"/>
</dbReference>
<dbReference type="SUPFAM" id="SSF54211">
    <property type="entry name" value="Ribosomal protein S5 domain 2-like"/>
    <property type="match status" value="1"/>
</dbReference>
<proteinExistence type="inferred from homology"/>
<dbReference type="InterPro" id="IPR036345">
    <property type="entry name" value="ExoRNase_PH_dom2_sf"/>
</dbReference>
<dbReference type="GO" id="GO:0000177">
    <property type="term" value="C:cytoplasmic exosome (RNase complex)"/>
    <property type="evidence" value="ECO:0007669"/>
    <property type="project" value="TreeGrafter"/>
</dbReference>
<sequence length="239" mass="26969">MELIRANGRKLQDIRAIDISMNPIKYADGSATFKIGNTSVVAYVQGPHEILSKKGKYTDKGILNVKFFMTNFSTPQHKTNVKKNIRMTEFGNLLKSVFEGVILLKNYQNSQIDLHICVLENDGGYKSAAFNAATLALVDAGISLSQYVVSMNSGFLESFTPAIDLQQTEEKKHNCDFLISYLPKTKKIAFIELDSKKLSIKEVNSLVELAIEGCMHINEIIDQYIRENIENNLHYFAYE</sequence>
<gene>
    <name evidence="7" type="ORF">ECRASSUSDP1_LOCUS21710</name>
</gene>
<dbReference type="Proteomes" id="UP001295684">
    <property type="component" value="Unassembled WGS sequence"/>
</dbReference>
<dbReference type="GO" id="GO:0071051">
    <property type="term" value="P:poly(A)-dependent snoRNA 3'-end processing"/>
    <property type="evidence" value="ECO:0007669"/>
    <property type="project" value="TreeGrafter"/>
</dbReference>
<dbReference type="FunFam" id="3.30.230.70:FF:000004">
    <property type="entry name" value="Exosome complex component Rrp41"/>
    <property type="match status" value="1"/>
</dbReference>
<dbReference type="GO" id="GO:0034475">
    <property type="term" value="P:U4 snRNA 3'-end processing"/>
    <property type="evidence" value="ECO:0007669"/>
    <property type="project" value="TreeGrafter"/>
</dbReference>
<protein>
    <recommendedName>
        <fullName evidence="6">Exoribonuclease phosphorolytic domain-containing protein</fullName>
    </recommendedName>
</protein>
<dbReference type="Gene3D" id="3.30.230.70">
    <property type="entry name" value="GHMP Kinase, N-terminal domain"/>
    <property type="match status" value="1"/>
</dbReference>
<evidence type="ECO:0000256" key="4">
    <source>
        <dbReference type="ARBA" id="ARBA00022490"/>
    </source>
</evidence>
<evidence type="ECO:0000313" key="7">
    <source>
        <dbReference type="EMBL" id="CAI2380278.1"/>
    </source>
</evidence>
<organism evidence="7 8">
    <name type="scientific">Euplotes crassus</name>
    <dbReference type="NCBI Taxonomy" id="5936"/>
    <lineage>
        <taxon>Eukaryota</taxon>
        <taxon>Sar</taxon>
        <taxon>Alveolata</taxon>
        <taxon>Ciliophora</taxon>
        <taxon>Intramacronucleata</taxon>
        <taxon>Spirotrichea</taxon>
        <taxon>Hypotrichia</taxon>
        <taxon>Euplotida</taxon>
        <taxon>Euplotidae</taxon>
        <taxon>Moneuplotes</taxon>
    </lineage>
</organism>
<keyword evidence="8" id="KW-1185">Reference proteome</keyword>
<dbReference type="InterPro" id="IPR020568">
    <property type="entry name" value="Ribosomal_Su5_D2-typ_SF"/>
</dbReference>
<reference evidence="7" key="1">
    <citation type="submission" date="2023-07" db="EMBL/GenBank/DDBJ databases">
        <authorList>
            <consortium name="AG Swart"/>
            <person name="Singh M."/>
            <person name="Singh A."/>
            <person name="Seah K."/>
            <person name="Emmerich C."/>
        </authorList>
    </citation>
    <scope>NUCLEOTIDE SEQUENCE</scope>
    <source>
        <strain evidence="7">DP1</strain>
    </source>
</reference>
<evidence type="ECO:0000256" key="1">
    <source>
        <dbReference type="ARBA" id="ARBA00004496"/>
    </source>
</evidence>
<comment type="similarity">
    <text evidence="3">Belongs to the RNase PH family.</text>
</comment>
<accession>A0AAD1XVQ0</accession>
<evidence type="ECO:0000256" key="5">
    <source>
        <dbReference type="ARBA" id="ARBA00022835"/>
    </source>
</evidence>
<dbReference type="GO" id="GO:0000176">
    <property type="term" value="C:nuclear exosome (RNase complex)"/>
    <property type="evidence" value="ECO:0007669"/>
    <property type="project" value="TreeGrafter"/>
</dbReference>
<dbReference type="InterPro" id="IPR050080">
    <property type="entry name" value="RNase_PH"/>
</dbReference>
<keyword evidence="5" id="KW-0271">Exosome</keyword>
<dbReference type="GO" id="GO:0071028">
    <property type="term" value="P:nuclear mRNA surveillance"/>
    <property type="evidence" value="ECO:0007669"/>
    <property type="project" value="TreeGrafter"/>
</dbReference>
<dbReference type="InterPro" id="IPR001247">
    <property type="entry name" value="ExoRNase_PH_dom1"/>
</dbReference>
<evidence type="ECO:0000313" key="8">
    <source>
        <dbReference type="Proteomes" id="UP001295684"/>
    </source>
</evidence>
<comment type="caution">
    <text evidence="7">The sequence shown here is derived from an EMBL/GenBank/DDBJ whole genome shotgun (WGS) entry which is preliminary data.</text>
</comment>
<dbReference type="Pfam" id="PF01138">
    <property type="entry name" value="RNase_PH"/>
    <property type="match status" value="1"/>
</dbReference>
<dbReference type="GO" id="GO:0003723">
    <property type="term" value="F:RNA binding"/>
    <property type="evidence" value="ECO:0007669"/>
    <property type="project" value="TreeGrafter"/>
</dbReference>
<evidence type="ECO:0000256" key="2">
    <source>
        <dbReference type="ARBA" id="ARBA00004604"/>
    </source>
</evidence>
<keyword evidence="4" id="KW-0963">Cytoplasm</keyword>
<evidence type="ECO:0000256" key="3">
    <source>
        <dbReference type="ARBA" id="ARBA00006678"/>
    </source>
</evidence>
<dbReference type="PANTHER" id="PTHR11953:SF0">
    <property type="entry name" value="EXOSOME COMPLEX COMPONENT RRP41"/>
    <property type="match status" value="1"/>
</dbReference>
<dbReference type="SUPFAM" id="SSF55666">
    <property type="entry name" value="Ribonuclease PH domain 2-like"/>
    <property type="match status" value="1"/>
</dbReference>